<dbReference type="RefSeq" id="XP_033659314.1">
    <property type="nucleotide sequence ID" value="XM_033819270.1"/>
</dbReference>
<dbReference type="AlphaFoldDB" id="A0A6A6BUQ8"/>
<dbReference type="InterPro" id="IPR050300">
    <property type="entry name" value="GDXG_lipolytic_enzyme"/>
</dbReference>
<dbReference type="PANTHER" id="PTHR48081:SF33">
    <property type="entry name" value="KYNURENINE FORMAMIDASE"/>
    <property type="match status" value="1"/>
</dbReference>
<dbReference type="PANTHER" id="PTHR48081">
    <property type="entry name" value="AB HYDROLASE SUPERFAMILY PROTEIN C4A8.06C"/>
    <property type="match status" value="1"/>
</dbReference>
<evidence type="ECO:0000313" key="2">
    <source>
        <dbReference type="EMBL" id="KAF2158425.1"/>
    </source>
</evidence>
<name>A0A6A6BUQ8_ZASCE</name>
<proteinExistence type="predicted"/>
<evidence type="ECO:0000256" key="1">
    <source>
        <dbReference type="ARBA" id="ARBA00022801"/>
    </source>
</evidence>
<dbReference type="Proteomes" id="UP000799537">
    <property type="component" value="Unassembled WGS sequence"/>
</dbReference>
<keyword evidence="3" id="KW-1185">Reference proteome</keyword>
<dbReference type="InterPro" id="IPR029058">
    <property type="entry name" value="AB_hydrolase_fold"/>
</dbReference>
<dbReference type="GO" id="GO:0016787">
    <property type="term" value="F:hydrolase activity"/>
    <property type="evidence" value="ECO:0007669"/>
    <property type="project" value="UniProtKB-KW"/>
</dbReference>
<dbReference type="SUPFAM" id="SSF53474">
    <property type="entry name" value="alpha/beta-Hydrolases"/>
    <property type="match status" value="1"/>
</dbReference>
<organism evidence="2 3">
    <name type="scientific">Zasmidium cellare ATCC 36951</name>
    <dbReference type="NCBI Taxonomy" id="1080233"/>
    <lineage>
        <taxon>Eukaryota</taxon>
        <taxon>Fungi</taxon>
        <taxon>Dikarya</taxon>
        <taxon>Ascomycota</taxon>
        <taxon>Pezizomycotina</taxon>
        <taxon>Dothideomycetes</taxon>
        <taxon>Dothideomycetidae</taxon>
        <taxon>Mycosphaerellales</taxon>
        <taxon>Mycosphaerellaceae</taxon>
        <taxon>Zasmidium</taxon>
    </lineage>
</organism>
<protein>
    <recommendedName>
        <fullName evidence="4">Arylformamidase</fullName>
    </recommendedName>
</protein>
<reference evidence="2" key="1">
    <citation type="journal article" date="2020" name="Stud. Mycol.">
        <title>101 Dothideomycetes genomes: a test case for predicting lifestyles and emergence of pathogens.</title>
        <authorList>
            <person name="Haridas S."/>
            <person name="Albert R."/>
            <person name="Binder M."/>
            <person name="Bloem J."/>
            <person name="Labutti K."/>
            <person name="Salamov A."/>
            <person name="Andreopoulos B."/>
            <person name="Baker S."/>
            <person name="Barry K."/>
            <person name="Bills G."/>
            <person name="Bluhm B."/>
            <person name="Cannon C."/>
            <person name="Castanera R."/>
            <person name="Culley D."/>
            <person name="Daum C."/>
            <person name="Ezra D."/>
            <person name="Gonzalez J."/>
            <person name="Henrissat B."/>
            <person name="Kuo A."/>
            <person name="Liang C."/>
            <person name="Lipzen A."/>
            <person name="Lutzoni F."/>
            <person name="Magnuson J."/>
            <person name="Mondo S."/>
            <person name="Nolan M."/>
            <person name="Ohm R."/>
            <person name="Pangilinan J."/>
            <person name="Park H.-J."/>
            <person name="Ramirez L."/>
            <person name="Alfaro M."/>
            <person name="Sun H."/>
            <person name="Tritt A."/>
            <person name="Yoshinaga Y."/>
            <person name="Zwiers L.-H."/>
            <person name="Turgeon B."/>
            <person name="Goodwin S."/>
            <person name="Spatafora J."/>
            <person name="Crous P."/>
            <person name="Grigoriev I."/>
        </authorList>
    </citation>
    <scope>NUCLEOTIDE SEQUENCE</scope>
    <source>
        <strain evidence="2">ATCC 36951</strain>
    </source>
</reference>
<keyword evidence="1" id="KW-0378">Hydrolase</keyword>
<dbReference type="OrthoDB" id="420264at2759"/>
<dbReference type="EMBL" id="ML993670">
    <property type="protein sequence ID" value="KAF2158425.1"/>
    <property type="molecule type" value="Genomic_DNA"/>
</dbReference>
<accession>A0A6A6BUQ8</accession>
<sequence length="311" mass="34587">MATSKAIWQLEDLTSPNEARRTPAIVARNIPHVTDANARQNLNIYLRRTETFSHLAGKPFTKLPHPQNRESLPVWHVHIHGGAWRDPLLRSSSIEAHAPIVFAEEKLSIEGIVSIDYTLSPFPSHPSLPYDPVKGDQDDPSRNATHPMHVSDILHAFHFLRSAGLDDDSYMLTGHSAGACLAFQAILLPPQHWSNDVGRPPTPAALIGLNGLYDLPNLVYDLGTSHDHLAGAHWWTASPARLHPKQLQERMQRQEISKVVLIDQSAEDQLVPMNQADKMESVLKQVDGLLVVRGHRCKGAHAAPWEEAHIV</sequence>
<dbReference type="GeneID" id="54572542"/>
<evidence type="ECO:0008006" key="4">
    <source>
        <dbReference type="Google" id="ProtNLM"/>
    </source>
</evidence>
<evidence type="ECO:0000313" key="3">
    <source>
        <dbReference type="Proteomes" id="UP000799537"/>
    </source>
</evidence>
<gene>
    <name evidence="2" type="ORF">M409DRAFT_71659</name>
</gene>
<dbReference type="Gene3D" id="3.40.50.1820">
    <property type="entry name" value="alpha/beta hydrolase"/>
    <property type="match status" value="1"/>
</dbReference>